<dbReference type="GO" id="GO:0035025">
    <property type="term" value="P:positive regulation of Rho protein signal transduction"/>
    <property type="evidence" value="ECO:0007669"/>
    <property type="project" value="TreeGrafter"/>
</dbReference>
<dbReference type="Gene3D" id="2.30.29.30">
    <property type="entry name" value="Pleckstrin-homology domain (PH domain)/Phosphotyrosine-binding domain (PTB)"/>
    <property type="match status" value="1"/>
</dbReference>
<dbReference type="EMBL" id="CAJOBC010048148">
    <property type="protein sequence ID" value="CAF4168409.1"/>
    <property type="molecule type" value="Genomic_DNA"/>
</dbReference>
<dbReference type="PROSITE" id="PS50004">
    <property type="entry name" value="C2"/>
    <property type="match status" value="1"/>
</dbReference>
<dbReference type="PROSITE" id="PS50010">
    <property type="entry name" value="DH_2"/>
    <property type="match status" value="1"/>
</dbReference>
<feature type="domain" description="C2" evidence="3">
    <location>
        <begin position="460"/>
        <end position="578"/>
    </location>
</feature>
<dbReference type="InterPro" id="IPR051480">
    <property type="entry name" value="Endocytic_GEF_Adapter"/>
</dbReference>
<feature type="domain" description="DH" evidence="4">
    <location>
        <begin position="117"/>
        <end position="302"/>
    </location>
</feature>
<evidence type="ECO:0000313" key="5">
    <source>
        <dbReference type="EMBL" id="CAF1321901.1"/>
    </source>
</evidence>
<dbReference type="SMART" id="SM00233">
    <property type="entry name" value="PH"/>
    <property type="match status" value="1"/>
</dbReference>
<dbReference type="GO" id="GO:0005085">
    <property type="term" value="F:guanyl-nucleotide exchange factor activity"/>
    <property type="evidence" value="ECO:0007669"/>
    <property type="project" value="InterPro"/>
</dbReference>
<evidence type="ECO:0000256" key="2">
    <source>
        <dbReference type="ARBA" id="ARBA00022490"/>
    </source>
</evidence>
<dbReference type="Proteomes" id="UP000663829">
    <property type="component" value="Unassembled WGS sequence"/>
</dbReference>
<name>A0A815F0K2_9BILA</name>
<dbReference type="InterPro" id="IPR035892">
    <property type="entry name" value="C2_domain_sf"/>
</dbReference>
<keyword evidence="7" id="KW-1185">Reference proteome</keyword>
<accession>A0A815F0K2</accession>
<dbReference type="SUPFAM" id="SSF49562">
    <property type="entry name" value="C2 domain (Calcium/lipid-binding domain, CaLB)"/>
    <property type="match status" value="1"/>
</dbReference>
<reference evidence="5" key="1">
    <citation type="submission" date="2021-02" db="EMBL/GenBank/DDBJ databases">
        <authorList>
            <person name="Nowell W R."/>
        </authorList>
    </citation>
    <scope>NUCLEOTIDE SEQUENCE</scope>
</reference>
<dbReference type="SMART" id="SM00325">
    <property type="entry name" value="RhoGEF"/>
    <property type="match status" value="1"/>
</dbReference>
<dbReference type="InterPro" id="IPR011993">
    <property type="entry name" value="PH-like_dom_sf"/>
</dbReference>
<dbReference type="Proteomes" id="UP000681722">
    <property type="component" value="Unassembled WGS sequence"/>
</dbReference>
<dbReference type="Pfam" id="PF00621">
    <property type="entry name" value="RhoGEF"/>
    <property type="match status" value="1"/>
</dbReference>
<evidence type="ECO:0000259" key="3">
    <source>
        <dbReference type="PROSITE" id="PS50004"/>
    </source>
</evidence>
<dbReference type="PANTHER" id="PTHR46006">
    <property type="entry name" value="RHO GUANINE NUCLEOTIDE EXCHANGE FACTOR AT 64C, ISOFORM A"/>
    <property type="match status" value="1"/>
</dbReference>
<evidence type="ECO:0000313" key="6">
    <source>
        <dbReference type="EMBL" id="CAF4168409.1"/>
    </source>
</evidence>
<dbReference type="EMBL" id="CAJNOQ010013448">
    <property type="protein sequence ID" value="CAF1321901.1"/>
    <property type="molecule type" value="Genomic_DNA"/>
</dbReference>
<dbReference type="InterPro" id="IPR000008">
    <property type="entry name" value="C2_dom"/>
</dbReference>
<evidence type="ECO:0000256" key="1">
    <source>
        <dbReference type="ARBA" id="ARBA00004496"/>
    </source>
</evidence>
<dbReference type="Gene3D" id="1.20.900.10">
    <property type="entry name" value="Dbl homology (DH) domain"/>
    <property type="match status" value="1"/>
</dbReference>
<organism evidence="5 7">
    <name type="scientific">Didymodactylos carnosus</name>
    <dbReference type="NCBI Taxonomy" id="1234261"/>
    <lineage>
        <taxon>Eukaryota</taxon>
        <taxon>Metazoa</taxon>
        <taxon>Spiralia</taxon>
        <taxon>Gnathifera</taxon>
        <taxon>Rotifera</taxon>
        <taxon>Eurotatoria</taxon>
        <taxon>Bdelloidea</taxon>
        <taxon>Philodinida</taxon>
        <taxon>Philodinidae</taxon>
        <taxon>Didymodactylos</taxon>
    </lineage>
</organism>
<dbReference type="GO" id="GO:0005737">
    <property type="term" value="C:cytoplasm"/>
    <property type="evidence" value="ECO:0007669"/>
    <property type="project" value="UniProtKB-SubCell"/>
</dbReference>
<comment type="caution">
    <text evidence="5">The sequence shown here is derived from an EMBL/GenBank/DDBJ whole genome shotgun (WGS) entry which is preliminary data.</text>
</comment>
<proteinExistence type="predicted"/>
<dbReference type="SUPFAM" id="SSF48065">
    <property type="entry name" value="DBL homology domain (DH-domain)"/>
    <property type="match status" value="1"/>
</dbReference>
<evidence type="ECO:0000313" key="7">
    <source>
        <dbReference type="Proteomes" id="UP000663829"/>
    </source>
</evidence>
<dbReference type="Pfam" id="PF00168">
    <property type="entry name" value="C2"/>
    <property type="match status" value="1"/>
</dbReference>
<dbReference type="InterPro" id="IPR035899">
    <property type="entry name" value="DBL_dom_sf"/>
</dbReference>
<dbReference type="Gene3D" id="2.60.40.150">
    <property type="entry name" value="C2 domain"/>
    <property type="match status" value="1"/>
</dbReference>
<dbReference type="AlphaFoldDB" id="A0A815F0K2"/>
<dbReference type="SMART" id="SM00239">
    <property type="entry name" value="C2"/>
    <property type="match status" value="1"/>
</dbReference>
<dbReference type="InterPro" id="IPR000219">
    <property type="entry name" value="DH_dom"/>
</dbReference>
<dbReference type="SUPFAM" id="SSF50729">
    <property type="entry name" value="PH domain-like"/>
    <property type="match status" value="1"/>
</dbReference>
<dbReference type="InterPro" id="IPR001849">
    <property type="entry name" value="PH_domain"/>
</dbReference>
<sequence>MTGYSSHSPCDETLCDELSTLNSSSNETGNASLLMRTVNVQYISREYILRNGKNHFIRPSQQCRKTPTSSCSVLVTTSSSSSSPEKIQTSGNMTDVRTINAPENISISSKNFIDLNPRNVAIIELITTEQRFVHDMNSILEMYIIPMQECEILTSSHVDALFVNWRSLTRCHEKLVNTLLSDLKTDGDALQIGDILCQFLPQLIVEYEVYFRFHHTSVKCFRDSLNNCIEFRTFMQKTKRNSYGIGTFGDANILTLPLQRVAKYPFMISQILKGTTSDHKDISKLRLSLEKSNELRKTVNDALGEEMNRTKFEWIQKHVDCKKINEAKSSRLLYAMLFSDFLLLTRIKRPLLMKILLIIKKTNERYQQQQRSSSSTNHYSTKDWFESTESDYLDLIVYKKPIMLHEINCLSTYQENAFQILYRGRQMIFYTNNNNERMLWTKCISEAVDTCRQKRRLATVVHSPISNFDVTKRPSIGKVVIQIVWASNLPYSGVDKNGNNPYCIVEMNNNQRQITPVLYDSVFPEWNVSFEFFICDLNKNIIKCSIYDRKQFSIDRLLGYIELPVSSLIDRQQQQQRFSTMAPVTKTTTISSSLNSLVTISCSTNLSAGFGGVSSSNWQNLILLLQRSSNGAKLYIKYHICLND</sequence>
<gene>
    <name evidence="5" type="ORF">GPM918_LOCUS29515</name>
    <name evidence="6" type="ORF">SRO942_LOCUS30099</name>
</gene>
<protein>
    <submittedName>
        <fullName evidence="5">Uncharacterized protein</fullName>
    </submittedName>
</protein>
<dbReference type="OrthoDB" id="2015333at2759"/>
<evidence type="ECO:0000259" key="4">
    <source>
        <dbReference type="PROSITE" id="PS50010"/>
    </source>
</evidence>
<dbReference type="PANTHER" id="PTHR46006:SF6">
    <property type="entry name" value="INTERSECTIN-2 ISOFORM X1"/>
    <property type="match status" value="1"/>
</dbReference>
<keyword evidence="2" id="KW-0963">Cytoplasm</keyword>
<comment type="subcellular location">
    <subcellularLocation>
        <location evidence="1">Cytoplasm</location>
    </subcellularLocation>
</comment>